<dbReference type="InterPro" id="IPR036388">
    <property type="entry name" value="WH-like_DNA-bd_sf"/>
</dbReference>
<dbReference type="STRING" id="1423730.FC75_GL001382"/>
<keyword evidence="3" id="KW-0547">Nucleotide-binding</keyword>
<keyword evidence="10" id="KW-1185">Reference proteome</keyword>
<evidence type="ECO:0000313" key="10">
    <source>
        <dbReference type="Proteomes" id="UP000050865"/>
    </source>
</evidence>
<dbReference type="GO" id="GO:0016020">
    <property type="term" value="C:membrane"/>
    <property type="evidence" value="ECO:0007669"/>
    <property type="project" value="InterPro"/>
</dbReference>
<dbReference type="InterPro" id="IPR003593">
    <property type="entry name" value="AAA+_ATPase"/>
</dbReference>
<dbReference type="GO" id="GO:0005524">
    <property type="term" value="F:ATP binding"/>
    <property type="evidence" value="ECO:0007669"/>
    <property type="project" value="UniProtKB-KW"/>
</dbReference>
<evidence type="ECO:0000313" key="9">
    <source>
        <dbReference type="EMBL" id="KRN23803.1"/>
    </source>
</evidence>
<dbReference type="Gene3D" id="1.10.10.10">
    <property type="entry name" value="Winged helix-like DNA-binding domain superfamily/Winged helix DNA-binding domain"/>
    <property type="match status" value="1"/>
</dbReference>
<dbReference type="SUPFAM" id="SSF53062">
    <property type="entry name" value="PTS system fructose IIA component-like"/>
    <property type="match status" value="1"/>
</dbReference>
<dbReference type="PATRIC" id="fig|1423730.4.peg.1454"/>
<feature type="domain" description="PTS EIIA type-4" evidence="7">
    <location>
        <begin position="515"/>
        <end position="644"/>
    </location>
</feature>
<dbReference type="Pfam" id="PF00874">
    <property type="entry name" value="PRD"/>
    <property type="match status" value="1"/>
</dbReference>
<organism evidence="9 10">
    <name type="scientific">Lacticaseibacillus camelliae DSM 22697 = JCM 13995</name>
    <dbReference type="NCBI Taxonomy" id="1423730"/>
    <lineage>
        <taxon>Bacteria</taxon>
        <taxon>Bacillati</taxon>
        <taxon>Bacillota</taxon>
        <taxon>Bacilli</taxon>
        <taxon>Lactobacillales</taxon>
        <taxon>Lactobacillaceae</taxon>
        <taxon>Lacticaseibacillus</taxon>
    </lineage>
</organism>
<dbReference type="Pfam" id="PF03610">
    <property type="entry name" value="EIIA-man"/>
    <property type="match status" value="1"/>
</dbReference>
<dbReference type="Gene3D" id="3.40.50.300">
    <property type="entry name" value="P-loop containing nucleotide triphosphate hydrolases"/>
    <property type="match status" value="1"/>
</dbReference>
<evidence type="ECO:0000259" key="8">
    <source>
        <dbReference type="PROSITE" id="PS51372"/>
    </source>
</evidence>
<dbReference type="SMART" id="SM00382">
    <property type="entry name" value="AAA"/>
    <property type="match status" value="1"/>
</dbReference>
<dbReference type="InterPro" id="IPR011608">
    <property type="entry name" value="PRD"/>
</dbReference>
<dbReference type="InterPro" id="IPR036634">
    <property type="entry name" value="PRD_sf"/>
</dbReference>
<dbReference type="AlphaFoldDB" id="A0A0R2F8P0"/>
<dbReference type="SUPFAM" id="SSF63520">
    <property type="entry name" value="PTS-regulatory domain, PRD"/>
    <property type="match status" value="1"/>
</dbReference>
<dbReference type="PANTHER" id="PTHR32071:SF38">
    <property type="entry name" value="PSP OPERON TRANSCRIPTIONAL ACTIVATOR"/>
    <property type="match status" value="1"/>
</dbReference>
<dbReference type="PROSITE" id="PS50045">
    <property type="entry name" value="SIGMA54_INTERACT_4"/>
    <property type="match status" value="1"/>
</dbReference>
<dbReference type="PROSITE" id="PS51372">
    <property type="entry name" value="PRD_2"/>
    <property type="match status" value="1"/>
</dbReference>
<evidence type="ECO:0000256" key="4">
    <source>
        <dbReference type="ARBA" id="ARBA00022840"/>
    </source>
</evidence>
<reference evidence="9 10" key="1">
    <citation type="journal article" date="2015" name="Genome Announc.">
        <title>Expanding the biotechnology potential of lactobacilli through comparative genomics of 213 strains and associated genera.</title>
        <authorList>
            <person name="Sun Z."/>
            <person name="Harris H.M."/>
            <person name="McCann A."/>
            <person name="Guo C."/>
            <person name="Argimon S."/>
            <person name="Zhang W."/>
            <person name="Yang X."/>
            <person name="Jeffery I.B."/>
            <person name="Cooney J.C."/>
            <person name="Kagawa T.F."/>
            <person name="Liu W."/>
            <person name="Song Y."/>
            <person name="Salvetti E."/>
            <person name="Wrobel A."/>
            <person name="Rasinkangas P."/>
            <person name="Parkhill J."/>
            <person name="Rea M.C."/>
            <person name="O'Sullivan O."/>
            <person name="Ritari J."/>
            <person name="Douillard F.P."/>
            <person name="Paul Ross R."/>
            <person name="Yang R."/>
            <person name="Briner A.E."/>
            <person name="Felis G.E."/>
            <person name="de Vos W.M."/>
            <person name="Barrangou R."/>
            <person name="Klaenhammer T.R."/>
            <person name="Caufield P.W."/>
            <person name="Cui Y."/>
            <person name="Zhang H."/>
            <person name="O'Toole P.W."/>
        </authorList>
    </citation>
    <scope>NUCLEOTIDE SEQUENCE [LARGE SCALE GENOMIC DNA]</scope>
    <source>
        <strain evidence="9 10">DSM 22697</strain>
    </source>
</reference>
<evidence type="ECO:0000259" key="7">
    <source>
        <dbReference type="PROSITE" id="PS51096"/>
    </source>
</evidence>
<dbReference type="Gene3D" id="3.40.50.510">
    <property type="entry name" value="Phosphotransferase system, mannose-type IIA component"/>
    <property type="match status" value="1"/>
</dbReference>
<dbReference type="PROSITE" id="PS51096">
    <property type="entry name" value="PTS_EIIA_TYPE_4"/>
    <property type="match status" value="1"/>
</dbReference>
<dbReference type="InterPro" id="IPR036662">
    <property type="entry name" value="PTS_EIIA_man-typ_sf"/>
</dbReference>
<proteinExistence type="predicted"/>
<keyword evidence="2" id="KW-0808">Transferase</keyword>
<dbReference type="GO" id="GO:0006355">
    <property type="term" value="P:regulation of DNA-templated transcription"/>
    <property type="evidence" value="ECO:0007669"/>
    <property type="project" value="InterPro"/>
</dbReference>
<comment type="caution">
    <text evidence="9">The sequence shown here is derived from an EMBL/GenBank/DDBJ whole genome shotgun (WGS) entry which is preliminary data.</text>
</comment>
<accession>A0A0R2F8P0</accession>
<dbReference type="InterPro" id="IPR002078">
    <property type="entry name" value="Sigma_54_int"/>
</dbReference>
<feature type="domain" description="PRD" evidence="8">
    <location>
        <begin position="769"/>
        <end position="874"/>
    </location>
</feature>
<dbReference type="InterPro" id="IPR027417">
    <property type="entry name" value="P-loop_NTPase"/>
</dbReference>
<dbReference type="InterPro" id="IPR036390">
    <property type="entry name" value="WH_DNA-bd_sf"/>
</dbReference>
<evidence type="ECO:0000256" key="2">
    <source>
        <dbReference type="ARBA" id="ARBA00022679"/>
    </source>
</evidence>
<keyword evidence="5" id="KW-0238">DNA-binding</keyword>
<evidence type="ECO:0000256" key="5">
    <source>
        <dbReference type="ARBA" id="ARBA00023125"/>
    </source>
</evidence>
<dbReference type="Proteomes" id="UP000050865">
    <property type="component" value="Unassembled WGS sequence"/>
</dbReference>
<evidence type="ECO:0000256" key="1">
    <source>
        <dbReference type="ARBA" id="ARBA00020887"/>
    </source>
</evidence>
<dbReference type="GO" id="GO:0009401">
    <property type="term" value="P:phosphoenolpyruvate-dependent sugar phosphotransferase system"/>
    <property type="evidence" value="ECO:0007669"/>
    <property type="project" value="InterPro"/>
</dbReference>
<dbReference type="EMBL" id="AYZJ01000026">
    <property type="protein sequence ID" value="KRN23803.1"/>
    <property type="molecule type" value="Genomic_DNA"/>
</dbReference>
<dbReference type="CDD" id="cd00009">
    <property type="entry name" value="AAA"/>
    <property type="match status" value="1"/>
</dbReference>
<dbReference type="GO" id="GO:0003677">
    <property type="term" value="F:DNA binding"/>
    <property type="evidence" value="ECO:0007669"/>
    <property type="project" value="UniProtKB-KW"/>
</dbReference>
<dbReference type="Gene3D" id="1.10.1790.10">
    <property type="entry name" value="PRD domain"/>
    <property type="match status" value="1"/>
</dbReference>
<gene>
    <name evidence="9" type="ORF">FC75_GL001382</name>
</gene>
<protein>
    <recommendedName>
        <fullName evidence="1">DNA translocase FtsK</fullName>
    </recommendedName>
</protein>
<dbReference type="InterPro" id="IPR004701">
    <property type="entry name" value="PTS_EIIA_man-typ"/>
</dbReference>
<dbReference type="PANTHER" id="PTHR32071">
    <property type="entry name" value="TRANSCRIPTIONAL REGULATORY PROTEIN"/>
    <property type="match status" value="1"/>
</dbReference>
<dbReference type="GO" id="GO:0016740">
    <property type="term" value="F:transferase activity"/>
    <property type="evidence" value="ECO:0007669"/>
    <property type="project" value="UniProtKB-KW"/>
</dbReference>
<evidence type="ECO:0000256" key="3">
    <source>
        <dbReference type="ARBA" id="ARBA00022741"/>
    </source>
</evidence>
<feature type="domain" description="Sigma-54 factor interaction" evidence="6">
    <location>
        <begin position="90"/>
        <end position="323"/>
    </location>
</feature>
<name>A0A0R2F8P0_9LACO</name>
<sequence length="874" mass="96881">MEEETLMSVQRAKDRVYEKLKELLRLHDSVETTTLAENLGLSRSVTSHYLGELEKGGRVIKSDGRPVRWRLTGVGAPSHEPAALHGLNAVIGATGSQRESIRKCIAAVEYPGGLNLLITGSSGVGKTFLAKKVYEYARDTGAIAADAPYKVLNCADYANNPELLSSILFGYTKGAFTGAEANKPGLIQEADGGYLLLDEVHRLSGENQEKLFTFMDTGIYRPIGENQRDWHATVRFIFATTEDPNAALLETFNRRVPVMVHLTTYAHRPVDERLAYIRVLLQTEAKNFHKPITLAPQAVSYLLNLRPAGNVGRLKNLIKLACAKANTGEHPDDLLKVGLTDFDLAGAAFDPVGQLKVAKPMLVAPDTAGEALPPALDLTVGQQLTAYLQSATALTMTDVRRKLQALFTAQGAIDPSISLLHSIHAEVFKHTVVQRFGLKAASDYEDLLFRLYDSRVTLAQPPLEKLQLLAADHPRALHVAQKFYQQLPPLDAASAEALPLLMASVICDSIDESIALRCLMVAHGSRMATSIQSVVNQLCGTYLVDAIDMPIDSSIGQIAMIAKQTVKDFDTSNGFILLVDMGSLSQLYRVIKNQLQGDVLVVNNLTTATALDVALKIQQKLPFDRIAEYASTEYAISTQYFEGFAKNQNIVISCMSGLGISEKLKEIFQSVMDRRLSVVAMDYAHLHQSIEADNISEFDATQLVITTTNLPDSFAIPHINIYDLLDPSGQEFLHNILRQFIDQKTFDDLYNRIVRFLSIEGVTERLSFLNPDVIIQEVETVIFKFENYYHIQLDGKVKLNLYMHISLMVERLMTGVSRNGEKDERTPASQEEADFNTVAKGIFKPLELKYNIDINGYELSLLYQLMNYAFTEAK</sequence>
<dbReference type="SUPFAM" id="SSF46785">
    <property type="entry name" value="Winged helix' DNA-binding domain"/>
    <property type="match status" value="1"/>
</dbReference>
<evidence type="ECO:0000259" key="6">
    <source>
        <dbReference type="PROSITE" id="PS50045"/>
    </source>
</evidence>
<dbReference type="Pfam" id="PF00158">
    <property type="entry name" value="Sigma54_activat"/>
    <property type="match status" value="1"/>
</dbReference>
<dbReference type="SUPFAM" id="SSF52540">
    <property type="entry name" value="P-loop containing nucleoside triphosphate hydrolases"/>
    <property type="match status" value="1"/>
</dbReference>
<keyword evidence="4" id="KW-0067">ATP-binding</keyword>